<dbReference type="STRING" id="471856.Jden_2058"/>
<keyword evidence="4" id="KW-1185">Reference proteome</keyword>
<feature type="compositionally biased region" description="Acidic residues" evidence="1">
    <location>
        <begin position="46"/>
        <end position="87"/>
    </location>
</feature>
<reference evidence="3 4" key="1">
    <citation type="journal article" date="2009" name="Stand. Genomic Sci.">
        <title>Complete genome sequence of Jonesia denitrificans type strain (Prevot 55134).</title>
        <authorList>
            <person name="Pukall R."/>
            <person name="Gehrich-Schroter G."/>
            <person name="Lapidus A."/>
            <person name="Nolan M."/>
            <person name="Glavina Del Rio T."/>
            <person name="Lucas S."/>
            <person name="Chen F."/>
            <person name="Tice H."/>
            <person name="Pitluck S."/>
            <person name="Cheng J.F."/>
            <person name="Copeland A."/>
            <person name="Saunders E."/>
            <person name="Brettin T."/>
            <person name="Detter J.C."/>
            <person name="Bruce D."/>
            <person name="Goodwin L."/>
            <person name="Pati A."/>
            <person name="Ivanova N."/>
            <person name="Mavromatis K."/>
            <person name="Ovchinnikova G."/>
            <person name="Chen A."/>
            <person name="Palaniappan K."/>
            <person name="Land M."/>
            <person name="Hauser L."/>
            <person name="Chang Y.J."/>
            <person name="Jeffries C.D."/>
            <person name="Chain P."/>
            <person name="Goker M."/>
            <person name="Bristow J."/>
            <person name="Eisen J.A."/>
            <person name="Markowitz V."/>
            <person name="Hugenholtz P."/>
            <person name="Kyrpides N.C."/>
            <person name="Klenk H.P."/>
            <person name="Han C."/>
        </authorList>
    </citation>
    <scope>NUCLEOTIDE SEQUENCE [LARGE SCALE GENOMIC DNA]</scope>
    <source>
        <strain evidence="4">ATCC 14870 / DSM 20603 / BCRC 15368 / CIP 55.134 / JCM 11481 / NBRC 15587 / NCTC 10816 / Prevot 55134</strain>
    </source>
</reference>
<dbReference type="InterPro" id="IPR027381">
    <property type="entry name" value="LytR/CpsA/Psr_C"/>
</dbReference>
<feature type="region of interest" description="Disordered" evidence="1">
    <location>
        <begin position="27"/>
        <end position="97"/>
    </location>
</feature>
<dbReference type="HOGENOM" id="CLU_110134_1_0_11"/>
<protein>
    <recommendedName>
        <fullName evidence="2">LytR/CpsA/Psr regulator C-terminal domain-containing protein</fullName>
    </recommendedName>
</protein>
<evidence type="ECO:0000259" key="2">
    <source>
        <dbReference type="Pfam" id="PF13399"/>
    </source>
</evidence>
<feature type="compositionally biased region" description="Low complexity" evidence="1">
    <location>
        <begin position="36"/>
        <end position="45"/>
    </location>
</feature>
<gene>
    <name evidence="3" type="ordered locus">Jden_2058</name>
</gene>
<accession>C7R0X2</accession>
<dbReference type="Pfam" id="PF13399">
    <property type="entry name" value="LytR_C"/>
    <property type="match status" value="1"/>
</dbReference>
<sequence>MTAVLCAMLGAGAIWFLTQNPDSKVSEAITDVAGEQTPADTQDTATDGEGDGAEGDGQTEDNEEPADNTTDDGGDTGEGTDSEEPEETPAATVDRTASVRVLNAGSVAGQAGQFADKLTADGFTAVEAANFEGEPPTSSLIYYLGADNRGTAERVGEVLGITQLVEVESLRANISVVIR</sequence>
<organism evidence="3 4">
    <name type="scientific">Jonesia denitrificans (strain ATCC 14870 / DSM 20603 / BCRC 15368 / CIP 55.134 / JCM 11481 / NBRC 15587 / NCTC 10816 / Prevot 55134)</name>
    <name type="common">Listeria denitrificans</name>
    <dbReference type="NCBI Taxonomy" id="471856"/>
    <lineage>
        <taxon>Bacteria</taxon>
        <taxon>Bacillati</taxon>
        <taxon>Actinomycetota</taxon>
        <taxon>Actinomycetes</taxon>
        <taxon>Micrococcales</taxon>
        <taxon>Jonesiaceae</taxon>
        <taxon>Jonesia</taxon>
    </lineage>
</organism>
<proteinExistence type="predicted"/>
<dbReference type="AlphaFoldDB" id="C7R0X2"/>
<dbReference type="Gene3D" id="3.30.70.2390">
    <property type="match status" value="1"/>
</dbReference>
<feature type="domain" description="LytR/CpsA/Psr regulator C-terminal" evidence="2">
    <location>
        <begin position="97"/>
        <end position="178"/>
    </location>
</feature>
<evidence type="ECO:0000313" key="3">
    <source>
        <dbReference type="EMBL" id="ACV09696.1"/>
    </source>
</evidence>
<evidence type="ECO:0000256" key="1">
    <source>
        <dbReference type="SAM" id="MobiDB-lite"/>
    </source>
</evidence>
<dbReference type="KEGG" id="jde:Jden_2058"/>
<dbReference type="Proteomes" id="UP000000628">
    <property type="component" value="Chromosome"/>
</dbReference>
<name>C7R0X2_JONDD</name>
<dbReference type="EMBL" id="CP001706">
    <property type="protein sequence ID" value="ACV09696.1"/>
    <property type="molecule type" value="Genomic_DNA"/>
</dbReference>
<evidence type="ECO:0000313" key="4">
    <source>
        <dbReference type="Proteomes" id="UP000000628"/>
    </source>
</evidence>